<dbReference type="Proteomes" id="UP000015241">
    <property type="component" value="Unassembled WGS sequence"/>
</dbReference>
<protein>
    <recommendedName>
        <fullName evidence="4">Hydrophobin</fullName>
    </recommendedName>
</protein>
<dbReference type="HOGENOM" id="CLU_085129_0_0_1"/>
<dbReference type="InParanoid" id="S8E710"/>
<reference evidence="2 3" key="1">
    <citation type="journal article" date="2012" name="Science">
        <title>The Paleozoic origin of enzymatic lignin decomposition reconstructed from 31 fungal genomes.</title>
        <authorList>
            <person name="Floudas D."/>
            <person name="Binder M."/>
            <person name="Riley R."/>
            <person name="Barry K."/>
            <person name="Blanchette R.A."/>
            <person name="Henrissat B."/>
            <person name="Martinez A.T."/>
            <person name="Otillar R."/>
            <person name="Spatafora J.W."/>
            <person name="Yadav J.S."/>
            <person name="Aerts A."/>
            <person name="Benoit I."/>
            <person name="Boyd A."/>
            <person name="Carlson A."/>
            <person name="Copeland A."/>
            <person name="Coutinho P.M."/>
            <person name="de Vries R.P."/>
            <person name="Ferreira P."/>
            <person name="Findley K."/>
            <person name="Foster B."/>
            <person name="Gaskell J."/>
            <person name="Glotzer D."/>
            <person name="Gorecki P."/>
            <person name="Heitman J."/>
            <person name="Hesse C."/>
            <person name="Hori C."/>
            <person name="Igarashi K."/>
            <person name="Jurgens J.A."/>
            <person name="Kallen N."/>
            <person name="Kersten P."/>
            <person name="Kohler A."/>
            <person name="Kuees U."/>
            <person name="Kumar T.K.A."/>
            <person name="Kuo A."/>
            <person name="LaButti K."/>
            <person name="Larrondo L.F."/>
            <person name="Lindquist E."/>
            <person name="Ling A."/>
            <person name="Lombard V."/>
            <person name="Lucas S."/>
            <person name="Lundell T."/>
            <person name="Martin R."/>
            <person name="McLaughlin D.J."/>
            <person name="Morgenstern I."/>
            <person name="Morin E."/>
            <person name="Murat C."/>
            <person name="Nagy L.G."/>
            <person name="Nolan M."/>
            <person name="Ohm R.A."/>
            <person name="Patyshakuliyeva A."/>
            <person name="Rokas A."/>
            <person name="Ruiz-Duenas F.J."/>
            <person name="Sabat G."/>
            <person name="Salamov A."/>
            <person name="Samejima M."/>
            <person name="Schmutz J."/>
            <person name="Slot J.C."/>
            <person name="St John F."/>
            <person name="Stenlid J."/>
            <person name="Sun H."/>
            <person name="Sun S."/>
            <person name="Syed K."/>
            <person name="Tsang A."/>
            <person name="Wiebenga A."/>
            <person name="Young D."/>
            <person name="Pisabarro A."/>
            <person name="Eastwood D.C."/>
            <person name="Martin F."/>
            <person name="Cullen D."/>
            <person name="Grigoriev I.V."/>
            <person name="Hibbett D.S."/>
        </authorList>
    </citation>
    <scope>NUCLEOTIDE SEQUENCE</scope>
    <source>
        <strain evidence="3">FP-58527</strain>
    </source>
</reference>
<feature type="chain" id="PRO_5004562836" description="Hydrophobin" evidence="1">
    <location>
        <begin position="20"/>
        <end position="299"/>
    </location>
</feature>
<organism evidence="2 3">
    <name type="scientific">Fomitopsis schrenkii</name>
    <name type="common">Brown rot fungus</name>
    <dbReference type="NCBI Taxonomy" id="2126942"/>
    <lineage>
        <taxon>Eukaryota</taxon>
        <taxon>Fungi</taxon>
        <taxon>Dikarya</taxon>
        <taxon>Basidiomycota</taxon>
        <taxon>Agaricomycotina</taxon>
        <taxon>Agaricomycetes</taxon>
        <taxon>Polyporales</taxon>
        <taxon>Fomitopsis</taxon>
    </lineage>
</organism>
<proteinExistence type="predicted"/>
<feature type="signal peptide" evidence="1">
    <location>
        <begin position="1"/>
        <end position="19"/>
    </location>
</feature>
<dbReference type="AlphaFoldDB" id="S8E710"/>
<dbReference type="EMBL" id="KE504149">
    <property type="protein sequence ID" value="EPT00448.1"/>
    <property type="molecule type" value="Genomic_DNA"/>
</dbReference>
<evidence type="ECO:0000313" key="2">
    <source>
        <dbReference type="EMBL" id="EPT00448.1"/>
    </source>
</evidence>
<name>S8E710_FOMSC</name>
<accession>S8E710</accession>
<evidence type="ECO:0008006" key="4">
    <source>
        <dbReference type="Google" id="ProtNLM"/>
    </source>
</evidence>
<sequence length="299" mass="29908">MFPLRVFLSAATTILAVSSIPVRRDVDDSLVPEFGVQAGVPDPAGSASCINSATGVLIPCQCPMSRDSFIAELNKNVAAGKVLNNPSVAVTFPDDGSVASQLARLEACSVTLQNFNGTGVGCPIAATNWVNLRKNITSGGTSSGSGSTATSSTVAATSASTGGVVIESSPAGSASAPAATATSTGTVDPSLVPAFGVTADTNPTGTGDCDGINGVKIPCFCPPNRDEFIGNLTANVAAGHVLKNPSVSVSFPLDDSVQSQLTRLGAALVTLQNQRGTGVGCPAAATTWVALQKSLQAQL</sequence>
<evidence type="ECO:0000313" key="3">
    <source>
        <dbReference type="Proteomes" id="UP000015241"/>
    </source>
</evidence>
<evidence type="ECO:0000256" key="1">
    <source>
        <dbReference type="SAM" id="SignalP"/>
    </source>
</evidence>
<keyword evidence="3" id="KW-1185">Reference proteome</keyword>
<dbReference type="OrthoDB" id="2140240at2759"/>
<dbReference type="eggNOG" id="ENOG502SHHY">
    <property type="taxonomic scope" value="Eukaryota"/>
</dbReference>
<gene>
    <name evidence="2" type="ORF">FOMPIDRAFT_1122566</name>
</gene>
<keyword evidence="1" id="KW-0732">Signal</keyword>